<gene>
    <name evidence="13" type="ORF">ODALV1_LOCUS7194</name>
</gene>
<dbReference type="InterPro" id="IPR025655">
    <property type="entry name" value="PEX14"/>
</dbReference>
<keyword evidence="5 10" id="KW-0472">Membrane</keyword>
<keyword evidence="14" id="KW-1185">Reference proteome</keyword>
<dbReference type="PANTHER" id="PTHR23058:SF0">
    <property type="entry name" value="PEROXISOMAL MEMBRANE PROTEIN PEX14"/>
    <property type="match status" value="1"/>
</dbReference>
<reference evidence="13 14" key="1">
    <citation type="submission" date="2024-08" db="EMBL/GenBank/DDBJ databases">
        <authorList>
            <person name="Cucini C."/>
            <person name="Frati F."/>
        </authorList>
    </citation>
    <scope>NUCLEOTIDE SEQUENCE [LARGE SCALE GENOMIC DNA]</scope>
</reference>
<dbReference type="InterPro" id="IPR036388">
    <property type="entry name" value="WH-like_DNA-bd_sf"/>
</dbReference>
<comment type="similarity">
    <text evidence="1 10">Belongs to the peroxin-14 family.</text>
</comment>
<evidence type="ECO:0000259" key="12">
    <source>
        <dbReference type="Pfam" id="PF04695"/>
    </source>
</evidence>
<accession>A0ABP1Q4D1</accession>
<evidence type="ECO:0000256" key="3">
    <source>
        <dbReference type="ARBA" id="ARBA00022927"/>
    </source>
</evidence>
<feature type="domain" description="Peroxisome membrane anchor protein Pex14p N-terminal" evidence="12">
    <location>
        <begin position="32"/>
        <end position="72"/>
    </location>
</feature>
<evidence type="ECO:0000256" key="7">
    <source>
        <dbReference type="ARBA" id="ARBA00029502"/>
    </source>
</evidence>
<dbReference type="Gene3D" id="1.10.10.10">
    <property type="entry name" value="Winged helix-like DNA-binding domain superfamily/Winged helix DNA-binding domain"/>
    <property type="match status" value="1"/>
</dbReference>
<dbReference type="Proteomes" id="UP001642540">
    <property type="component" value="Unassembled WGS sequence"/>
</dbReference>
<dbReference type="InterPro" id="IPR006785">
    <property type="entry name" value="Pex14_N"/>
</dbReference>
<comment type="caution">
    <text evidence="13">The sequence shown here is derived from an EMBL/GenBank/DDBJ whole genome shotgun (WGS) entry which is preliminary data.</text>
</comment>
<proteinExistence type="inferred from homology"/>
<name>A0ABP1Q4D1_9HEXA</name>
<evidence type="ECO:0000313" key="13">
    <source>
        <dbReference type="EMBL" id="CAL8088879.1"/>
    </source>
</evidence>
<dbReference type="Pfam" id="PF04695">
    <property type="entry name" value="Pex14_N"/>
    <property type="match status" value="1"/>
</dbReference>
<keyword evidence="4" id="KW-0811">Translocation</keyword>
<feature type="compositionally biased region" description="Polar residues" evidence="11">
    <location>
        <begin position="280"/>
        <end position="291"/>
    </location>
</feature>
<evidence type="ECO:0000256" key="6">
    <source>
        <dbReference type="ARBA" id="ARBA00023140"/>
    </source>
</evidence>
<comment type="subcellular location">
    <subcellularLocation>
        <location evidence="9 10">Peroxisome membrane</location>
    </subcellularLocation>
</comment>
<evidence type="ECO:0000256" key="11">
    <source>
        <dbReference type="SAM" id="MobiDB-lite"/>
    </source>
</evidence>
<keyword evidence="3 10" id="KW-0653">Protein transport</keyword>
<evidence type="ECO:0000256" key="8">
    <source>
        <dbReference type="ARBA" id="ARBA00029691"/>
    </source>
</evidence>
<sequence>MSACVRKGILSTGNDKFSLSIDSGVPAPDPIREHLVSTATKFLQNPRVRSTTEALKLAFLRKKGLSEFEIATACQQAGVTVDKYIDDMAHSGSLARIASSTNNHQPRTARTSLWIKAKDVANMVALMSIGSYSLYSLWKSYVTPRIFGGRAQQENNYEKLLTSIMRLNESVCELKQLIKESHLQGLQTATTQSRSIEIQELKSDLVAIKTLLLSRSQFSSPPAIPSWQLVDANEGDNSNENSDESTSRRRKNKSDRGRKEECEGGTGVEDERRIRKHPSLDSNNGLQSGSSCEVVFLPKTDSDHSDE</sequence>
<protein>
    <recommendedName>
        <fullName evidence="7 10">Peroxisomal membrane protein PEX14</fullName>
    </recommendedName>
    <alternativeName>
        <fullName evidence="8 10">Peroxin-14</fullName>
    </alternativeName>
</protein>
<evidence type="ECO:0000256" key="2">
    <source>
        <dbReference type="ARBA" id="ARBA00022448"/>
    </source>
</evidence>
<evidence type="ECO:0000256" key="4">
    <source>
        <dbReference type="ARBA" id="ARBA00023010"/>
    </source>
</evidence>
<feature type="compositionally biased region" description="Low complexity" evidence="11">
    <location>
        <begin position="231"/>
        <end position="240"/>
    </location>
</feature>
<evidence type="ECO:0000256" key="10">
    <source>
        <dbReference type="RuleBase" id="RU367032"/>
    </source>
</evidence>
<feature type="region of interest" description="Disordered" evidence="11">
    <location>
        <begin position="218"/>
        <end position="307"/>
    </location>
</feature>
<keyword evidence="2 10" id="KW-0813">Transport</keyword>
<evidence type="ECO:0000256" key="9">
    <source>
        <dbReference type="ARBA" id="ARBA00046271"/>
    </source>
</evidence>
<keyword evidence="6 10" id="KW-0576">Peroxisome</keyword>
<evidence type="ECO:0000313" key="14">
    <source>
        <dbReference type="Proteomes" id="UP001642540"/>
    </source>
</evidence>
<comment type="function">
    <text evidence="10">Component of the PEX13-PEX14 docking complex, a translocon channel that specifically mediates the import of peroxisomal cargo proteins bound to PEX5 receptor. The PEX13-PEX14 docking complex forms a large import pore which can be opened to a diameter of about 9 nm. Mechanistically, PEX5 receptor along with cargo proteins associates with the PEX14 subunit of the PEX13-PEX14 docking complex in the cytosol, leading to the insertion of the receptor into the organelle membrane with the concomitant translocation of the cargo into the peroxisome matrix.</text>
</comment>
<dbReference type="PANTHER" id="PTHR23058">
    <property type="entry name" value="PEROXISOMAL MEMBRANE PROTEIN PEX14"/>
    <property type="match status" value="1"/>
</dbReference>
<organism evidence="13 14">
    <name type="scientific">Orchesella dallaii</name>
    <dbReference type="NCBI Taxonomy" id="48710"/>
    <lineage>
        <taxon>Eukaryota</taxon>
        <taxon>Metazoa</taxon>
        <taxon>Ecdysozoa</taxon>
        <taxon>Arthropoda</taxon>
        <taxon>Hexapoda</taxon>
        <taxon>Collembola</taxon>
        <taxon>Entomobryomorpha</taxon>
        <taxon>Entomobryoidea</taxon>
        <taxon>Orchesellidae</taxon>
        <taxon>Orchesellinae</taxon>
        <taxon>Orchesella</taxon>
    </lineage>
</organism>
<dbReference type="EMBL" id="CAXLJM020000023">
    <property type="protein sequence ID" value="CAL8088879.1"/>
    <property type="molecule type" value="Genomic_DNA"/>
</dbReference>
<evidence type="ECO:0000256" key="1">
    <source>
        <dbReference type="ARBA" id="ARBA00005443"/>
    </source>
</evidence>
<evidence type="ECO:0000256" key="5">
    <source>
        <dbReference type="ARBA" id="ARBA00023136"/>
    </source>
</evidence>